<dbReference type="Pfam" id="PF13561">
    <property type="entry name" value="adh_short_C2"/>
    <property type="match status" value="1"/>
</dbReference>
<evidence type="ECO:0000256" key="4">
    <source>
        <dbReference type="SAM" id="Coils"/>
    </source>
</evidence>
<organism evidence="5">
    <name type="scientific">Arcella intermedia</name>
    <dbReference type="NCBI Taxonomy" id="1963864"/>
    <lineage>
        <taxon>Eukaryota</taxon>
        <taxon>Amoebozoa</taxon>
        <taxon>Tubulinea</taxon>
        <taxon>Elardia</taxon>
        <taxon>Arcellinida</taxon>
        <taxon>Sphaerothecina</taxon>
        <taxon>Arcellidae</taxon>
        <taxon>Arcella</taxon>
    </lineage>
</organism>
<dbReference type="GO" id="GO:0006006">
    <property type="term" value="P:glucose metabolic process"/>
    <property type="evidence" value="ECO:0007669"/>
    <property type="project" value="TreeGrafter"/>
</dbReference>
<proteinExistence type="inferred from homology"/>
<dbReference type="GO" id="GO:0050038">
    <property type="term" value="F:L-xylulose reductase (NADPH) activity"/>
    <property type="evidence" value="ECO:0007669"/>
    <property type="project" value="TreeGrafter"/>
</dbReference>
<reference evidence="5" key="1">
    <citation type="journal article" date="2020" name="J. Eukaryot. Microbiol.">
        <title>De novo Sequencing, Assembly and Annotation of the Transcriptome for the Free-Living Testate Amoeba Arcella intermedia.</title>
        <authorList>
            <person name="Ribeiro G.M."/>
            <person name="Porfirio-Sousa A.L."/>
            <person name="Maurer-Alcala X.X."/>
            <person name="Katz L.A."/>
            <person name="Lahr D.J.G."/>
        </authorList>
    </citation>
    <scope>NUCLEOTIDE SEQUENCE</scope>
</reference>
<dbReference type="SUPFAM" id="SSF51735">
    <property type="entry name" value="NAD(P)-binding Rossmann-fold domains"/>
    <property type="match status" value="1"/>
</dbReference>
<keyword evidence="4" id="KW-0175">Coiled coil</keyword>
<dbReference type="Gene3D" id="3.40.50.720">
    <property type="entry name" value="NAD(P)-binding Rossmann-like Domain"/>
    <property type="match status" value="1"/>
</dbReference>
<keyword evidence="3" id="KW-0521">NADP</keyword>
<dbReference type="NCBIfam" id="NF005559">
    <property type="entry name" value="PRK07231.1"/>
    <property type="match status" value="1"/>
</dbReference>
<protein>
    <recommendedName>
        <fullName evidence="6">L-xylulose reductase</fullName>
    </recommendedName>
</protein>
<dbReference type="PROSITE" id="PS00061">
    <property type="entry name" value="ADH_SHORT"/>
    <property type="match status" value="1"/>
</dbReference>
<dbReference type="InterPro" id="IPR020904">
    <property type="entry name" value="Sc_DH/Rdtase_CS"/>
</dbReference>
<name>A0A6B2LG63_9EUKA</name>
<dbReference type="EMBL" id="GIBP01006878">
    <property type="protein sequence ID" value="NDV35847.1"/>
    <property type="molecule type" value="Transcribed_RNA"/>
</dbReference>
<feature type="coiled-coil region" evidence="4">
    <location>
        <begin position="27"/>
        <end position="54"/>
    </location>
</feature>
<dbReference type="FunFam" id="3.40.50.720:FF:000084">
    <property type="entry name" value="Short-chain dehydrogenase reductase"/>
    <property type="match status" value="1"/>
</dbReference>
<sequence>MVTGAGKGIGRQISLDLAKNGAFVVAISRSTEDLKSLQEQIQQMGKTCKMIQADLGNVEECKRAATEAAQLDIDLLVNNAGISKMGLLVDLTVEDWDAVLNVNLRAVFIISQIISKGMIKRRKGAIVNISSQASSVGLEKHSSYCASKGALDQLTRVMSLELGKHNIRVNAVNPTVVLTDMGKTAWSDPKRSGPMLAQIPLGRFAEPSDVSEAVLFLLSPKASMINGITLPIDGGFLASKL</sequence>
<evidence type="ECO:0000313" key="5">
    <source>
        <dbReference type="EMBL" id="NDV35847.1"/>
    </source>
</evidence>
<dbReference type="InterPro" id="IPR002347">
    <property type="entry name" value="SDR_fam"/>
</dbReference>
<evidence type="ECO:0008006" key="6">
    <source>
        <dbReference type="Google" id="ProtNLM"/>
    </source>
</evidence>
<dbReference type="PANTHER" id="PTHR44252">
    <property type="entry name" value="D-ERYTHRULOSE REDUCTASE"/>
    <property type="match status" value="1"/>
</dbReference>
<dbReference type="PRINTS" id="PR00081">
    <property type="entry name" value="GDHRDH"/>
</dbReference>
<dbReference type="InterPro" id="IPR036291">
    <property type="entry name" value="NAD(P)-bd_dom_sf"/>
</dbReference>
<evidence type="ECO:0000256" key="3">
    <source>
        <dbReference type="ARBA" id="ARBA00022857"/>
    </source>
</evidence>
<evidence type="ECO:0000256" key="2">
    <source>
        <dbReference type="ARBA" id="ARBA00011881"/>
    </source>
</evidence>
<dbReference type="GO" id="GO:0004090">
    <property type="term" value="F:carbonyl reductase (NADPH) activity"/>
    <property type="evidence" value="ECO:0007669"/>
    <property type="project" value="TreeGrafter"/>
</dbReference>
<evidence type="ECO:0000256" key="1">
    <source>
        <dbReference type="ARBA" id="ARBA00006484"/>
    </source>
</evidence>
<dbReference type="InterPro" id="IPR051737">
    <property type="entry name" value="L-xylulose/Carbonyl_redctase"/>
</dbReference>
<comment type="subunit">
    <text evidence="2">Homotetramer.</text>
</comment>
<dbReference type="GO" id="GO:0005997">
    <property type="term" value="P:xylulose metabolic process"/>
    <property type="evidence" value="ECO:0007669"/>
    <property type="project" value="TreeGrafter"/>
</dbReference>
<dbReference type="PANTHER" id="PTHR44252:SF3">
    <property type="entry name" value="D-ERYTHRULOSE REDUCTASE-RELATED"/>
    <property type="match status" value="1"/>
</dbReference>
<accession>A0A6B2LG63</accession>
<dbReference type="PRINTS" id="PR00080">
    <property type="entry name" value="SDRFAMILY"/>
</dbReference>
<dbReference type="AlphaFoldDB" id="A0A6B2LG63"/>
<comment type="similarity">
    <text evidence="1">Belongs to the short-chain dehydrogenases/reductases (SDR) family.</text>
</comment>